<evidence type="ECO:0000313" key="2">
    <source>
        <dbReference type="EMBL" id="MBB4807725.1"/>
    </source>
</evidence>
<feature type="transmembrane region" description="Helical" evidence="1">
    <location>
        <begin position="115"/>
        <end position="136"/>
    </location>
</feature>
<gene>
    <name evidence="2" type="ORF">HNP38_003041</name>
</gene>
<evidence type="ECO:0000256" key="1">
    <source>
        <dbReference type="SAM" id="Phobius"/>
    </source>
</evidence>
<keyword evidence="1" id="KW-1133">Transmembrane helix</keyword>
<dbReference type="EMBL" id="JACHLE010000005">
    <property type="protein sequence ID" value="MBB4807725.1"/>
    <property type="molecule type" value="Genomic_DNA"/>
</dbReference>
<proteinExistence type="predicted"/>
<dbReference type="RefSeq" id="WP_184190904.1">
    <property type="nucleotide sequence ID" value="NZ_JACHLE010000005.1"/>
</dbReference>
<name>A0A840KGD1_9FLAO</name>
<reference evidence="2 3" key="1">
    <citation type="submission" date="2020-08" db="EMBL/GenBank/DDBJ databases">
        <title>Functional genomics of gut bacteria from endangered species of beetles.</title>
        <authorList>
            <person name="Carlos-Shanley C."/>
        </authorList>
    </citation>
    <scope>NUCLEOTIDE SEQUENCE [LARGE SCALE GENOMIC DNA]</scope>
    <source>
        <strain evidence="2 3">S00151</strain>
    </source>
</reference>
<protein>
    <submittedName>
        <fullName evidence="2">Uncharacterized protein</fullName>
    </submittedName>
</protein>
<dbReference type="InterPro" id="IPR048136">
    <property type="entry name" value="STM3941-like"/>
</dbReference>
<keyword evidence="3" id="KW-1185">Reference proteome</keyword>
<dbReference type="NCBIfam" id="NF041635">
    <property type="entry name" value="STM3941_fam"/>
    <property type="match status" value="1"/>
</dbReference>
<keyword evidence="1" id="KW-0472">Membrane</keyword>
<sequence length="247" mass="28867">MAKRKIIWTLKANTERKEIPEYWILRNKSKNFSIKLNALITDTVQLLSELSNISRKADLKMAEERKILKNNSMKEVHFYSNKIKSSILLVISGLFTFSFVYFYDGLKHKNMFNVIVLHLAFLLFLFGVVYCLLLLLRRKPLLTITPTQIIIYNVLKKADYVNFEDISGFFVTNTTHRGIKTTEHINIVMKNPKQIKTSLSKTLLKFFPQFSHVRYSIQTDILNVKTSSLLILLKKKLKAYQKINTNI</sequence>
<comment type="caution">
    <text evidence="2">The sequence shown here is derived from an EMBL/GenBank/DDBJ whole genome shotgun (WGS) entry which is preliminary data.</text>
</comment>
<evidence type="ECO:0000313" key="3">
    <source>
        <dbReference type="Proteomes" id="UP000592180"/>
    </source>
</evidence>
<dbReference type="Proteomes" id="UP000592180">
    <property type="component" value="Unassembled WGS sequence"/>
</dbReference>
<feature type="transmembrane region" description="Helical" evidence="1">
    <location>
        <begin position="83"/>
        <end position="103"/>
    </location>
</feature>
<organism evidence="2 3">
    <name type="scientific">Chryseobacterium defluvii</name>
    <dbReference type="NCBI Taxonomy" id="160396"/>
    <lineage>
        <taxon>Bacteria</taxon>
        <taxon>Pseudomonadati</taxon>
        <taxon>Bacteroidota</taxon>
        <taxon>Flavobacteriia</taxon>
        <taxon>Flavobacteriales</taxon>
        <taxon>Weeksellaceae</taxon>
        <taxon>Chryseobacterium group</taxon>
        <taxon>Chryseobacterium</taxon>
    </lineage>
</organism>
<keyword evidence="1" id="KW-0812">Transmembrane</keyword>
<dbReference type="AlphaFoldDB" id="A0A840KGD1"/>
<accession>A0A840KGD1</accession>